<dbReference type="EMBL" id="CAKKNE010000002">
    <property type="protein sequence ID" value="CAH0367164.1"/>
    <property type="molecule type" value="Genomic_DNA"/>
</dbReference>
<keyword evidence="3" id="KW-1185">Reference proteome</keyword>
<dbReference type="AlphaFoldDB" id="A0A7S4A688"/>
<evidence type="ECO:0000313" key="1">
    <source>
        <dbReference type="EMBL" id="CAE0705107.1"/>
    </source>
</evidence>
<protein>
    <submittedName>
        <fullName evidence="1">Uncharacterized protein</fullName>
    </submittedName>
</protein>
<organism evidence="1">
    <name type="scientific">Pelagomonas calceolata</name>
    <dbReference type="NCBI Taxonomy" id="35677"/>
    <lineage>
        <taxon>Eukaryota</taxon>
        <taxon>Sar</taxon>
        <taxon>Stramenopiles</taxon>
        <taxon>Ochrophyta</taxon>
        <taxon>Pelagophyceae</taxon>
        <taxon>Pelagomonadales</taxon>
        <taxon>Pelagomonadaceae</taxon>
        <taxon>Pelagomonas</taxon>
    </lineage>
</organism>
<name>A0A7S4A688_9STRA</name>
<dbReference type="EMBL" id="HBIW01023835">
    <property type="protein sequence ID" value="CAE0705107.1"/>
    <property type="molecule type" value="Transcribed_RNA"/>
</dbReference>
<accession>A0A7S4A688</accession>
<reference evidence="2" key="2">
    <citation type="submission" date="2021-11" db="EMBL/GenBank/DDBJ databases">
        <authorList>
            <consortium name="Genoscope - CEA"/>
            <person name="William W."/>
        </authorList>
    </citation>
    <scope>NUCLEOTIDE SEQUENCE</scope>
</reference>
<dbReference type="Proteomes" id="UP000789595">
    <property type="component" value="Unassembled WGS sequence"/>
</dbReference>
<evidence type="ECO:0000313" key="3">
    <source>
        <dbReference type="Proteomes" id="UP000789595"/>
    </source>
</evidence>
<gene>
    <name evidence="1" type="ORF">PCAL00307_LOCUS20555</name>
    <name evidence="2" type="ORF">PECAL_2P01730</name>
</gene>
<reference evidence="1" key="1">
    <citation type="submission" date="2021-01" db="EMBL/GenBank/DDBJ databases">
        <authorList>
            <person name="Corre E."/>
            <person name="Pelletier E."/>
            <person name="Niang G."/>
            <person name="Scheremetjew M."/>
            <person name="Finn R."/>
            <person name="Kale V."/>
            <person name="Holt S."/>
            <person name="Cochrane G."/>
            <person name="Meng A."/>
            <person name="Brown T."/>
            <person name="Cohen L."/>
        </authorList>
    </citation>
    <scope>NUCLEOTIDE SEQUENCE</scope>
    <source>
        <strain evidence="1">CCMP1756</strain>
    </source>
</reference>
<proteinExistence type="predicted"/>
<evidence type="ECO:0000313" key="2">
    <source>
        <dbReference type="EMBL" id="CAH0367164.1"/>
    </source>
</evidence>
<sequence length="136" mass="15293">MGQFSYACKSCGGHDQFDWVTSCVVELALTTGETIHVEGHYDGYGRAICRVGEDQQCRVYPDQFVQFFKHWGGVQITTSKIWCNGSHGCERNCVPRGTDILDRIPAERYDELQMLAGAPKSDLREPYDADGMKGDY</sequence>